<reference evidence="3" key="1">
    <citation type="submission" date="2018-02" db="EMBL/GenBank/DDBJ databases">
        <title>Genome sequence of Desulfocucumis palustris strain NAW-5.</title>
        <authorList>
            <person name="Watanabe M."/>
            <person name="Kojima H."/>
            <person name="Fukui M."/>
        </authorList>
    </citation>
    <scope>NUCLEOTIDE SEQUENCE [LARGE SCALE GENOMIC DNA]</scope>
    <source>
        <strain evidence="3">NAW-5</strain>
    </source>
</reference>
<organism evidence="2 3">
    <name type="scientific">Desulfocucumis palustris</name>
    <dbReference type="NCBI Taxonomy" id="1898651"/>
    <lineage>
        <taxon>Bacteria</taxon>
        <taxon>Bacillati</taxon>
        <taxon>Bacillota</taxon>
        <taxon>Clostridia</taxon>
        <taxon>Eubacteriales</taxon>
        <taxon>Desulfocucumaceae</taxon>
        <taxon>Desulfocucumis</taxon>
    </lineage>
</organism>
<sequence>MRQSIIPITRRHRDTTVIDLDRNKALVVACDSAGAIGPKEADVIPVPGYVLGRFTARVALLEVLAVGGWPVCVVNTLCVEPRPTGEEINRGVADEIRVLGIEPGDILTGSAEKNIPTAQSGVGITVIGLAEKSALRIGRLGEGDGIALLGRPKVGSEVTLDDQHIVDLKTACVLLDDPDIREIVPVGSRGIFDEASSLAGLYGLQISWREIPPDIDLRKSAGPSTCLLIMGDPAALRAAADKTGKPFLILGGLYKI</sequence>
<evidence type="ECO:0000313" key="2">
    <source>
        <dbReference type="EMBL" id="GBF34219.1"/>
    </source>
</evidence>
<name>A0A2L2XCZ8_9FIRM</name>
<dbReference type="InterPro" id="IPR016188">
    <property type="entry name" value="PurM-like_N"/>
</dbReference>
<dbReference type="InterPro" id="IPR036921">
    <property type="entry name" value="PurM-like_N_sf"/>
</dbReference>
<comment type="caution">
    <text evidence="2">The sequence shown here is derived from an EMBL/GenBank/DDBJ whole genome shotgun (WGS) entry which is preliminary data.</text>
</comment>
<dbReference type="Pfam" id="PF00586">
    <property type="entry name" value="AIRS"/>
    <property type="match status" value="1"/>
</dbReference>
<accession>A0A2L2XCZ8</accession>
<dbReference type="AlphaFoldDB" id="A0A2L2XCZ8"/>
<keyword evidence="3" id="KW-1185">Reference proteome</keyword>
<dbReference type="EMBL" id="BFAV01000130">
    <property type="protein sequence ID" value="GBF34219.1"/>
    <property type="molecule type" value="Genomic_DNA"/>
</dbReference>
<dbReference type="Proteomes" id="UP000239549">
    <property type="component" value="Unassembled WGS sequence"/>
</dbReference>
<dbReference type="SUPFAM" id="SSF55326">
    <property type="entry name" value="PurM N-terminal domain-like"/>
    <property type="match status" value="1"/>
</dbReference>
<evidence type="ECO:0000259" key="1">
    <source>
        <dbReference type="Pfam" id="PF00586"/>
    </source>
</evidence>
<proteinExistence type="predicted"/>
<dbReference type="RefSeq" id="WP_165792124.1">
    <property type="nucleotide sequence ID" value="NZ_BFAV01000130.1"/>
</dbReference>
<evidence type="ECO:0000313" key="3">
    <source>
        <dbReference type="Proteomes" id="UP000239549"/>
    </source>
</evidence>
<gene>
    <name evidence="2" type="ORF">DCCM_3331</name>
</gene>
<dbReference type="Gene3D" id="3.30.1330.10">
    <property type="entry name" value="PurM-like, N-terminal domain"/>
    <property type="match status" value="1"/>
</dbReference>
<protein>
    <submittedName>
        <fullName evidence="2">Alpha-ribazole-5-phosphate synthase</fullName>
    </submittedName>
</protein>
<feature type="domain" description="PurM-like N-terminal" evidence="1">
    <location>
        <begin position="14"/>
        <end position="129"/>
    </location>
</feature>